<keyword evidence="6" id="KW-0812">Transmembrane</keyword>
<dbReference type="PANTHER" id="PTHR11214">
    <property type="entry name" value="BETA-1,3-N-ACETYLGLUCOSAMINYLTRANSFERASE"/>
    <property type="match status" value="1"/>
</dbReference>
<keyword evidence="7" id="KW-0735">Signal-anchor</keyword>
<gene>
    <name evidence="12" type="primary">g4501</name>
    <name evidence="12" type="ORF">VP750_LOCUS3834</name>
</gene>
<evidence type="ECO:0000256" key="9">
    <source>
        <dbReference type="ARBA" id="ARBA00023034"/>
    </source>
</evidence>
<keyword evidence="4 11" id="KW-0328">Glycosyltransferase</keyword>
<reference evidence="12 13" key="1">
    <citation type="submission" date="2024-06" db="EMBL/GenBank/DDBJ databases">
        <authorList>
            <person name="Kraege A."/>
            <person name="Thomma B."/>
        </authorList>
    </citation>
    <scope>NUCLEOTIDE SEQUENCE [LARGE SCALE GENOMIC DNA]</scope>
</reference>
<comment type="subcellular location">
    <subcellularLocation>
        <location evidence="1 11">Golgi apparatus membrane</location>
        <topology evidence="1 11">Single-pass type II membrane protein</topology>
    </subcellularLocation>
</comment>
<comment type="pathway">
    <text evidence="2">Protein modification; protein glycosylation.</text>
</comment>
<dbReference type="InterPro" id="IPR002659">
    <property type="entry name" value="Glyco_trans_31"/>
</dbReference>
<evidence type="ECO:0000256" key="3">
    <source>
        <dbReference type="ARBA" id="ARBA00008661"/>
    </source>
</evidence>
<accession>A0ABP1FQF3</accession>
<comment type="caution">
    <text evidence="12">The sequence shown here is derived from an EMBL/GenBank/DDBJ whole genome shotgun (WGS) entry which is preliminary data.</text>
</comment>
<keyword evidence="13" id="KW-1185">Reference proteome</keyword>
<evidence type="ECO:0000256" key="11">
    <source>
        <dbReference type="RuleBase" id="RU363063"/>
    </source>
</evidence>
<dbReference type="Gene3D" id="3.90.550.50">
    <property type="match status" value="1"/>
</dbReference>
<proteinExistence type="inferred from homology"/>
<dbReference type="EC" id="2.4.1.-" evidence="11"/>
<dbReference type="Pfam" id="PF01762">
    <property type="entry name" value="Galactosyl_T"/>
    <property type="match status" value="1"/>
</dbReference>
<evidence type="ECO:0000256" key="6">
    <source>
        <dbReference type="ARBA" id="ARBA00022692"/>
    </source>
</evidence>
<organism evidence="12 13">
    <name type="scientific">Coccomyxa viridis</name>
    <dbReference type="NCBI Taxonomy" id="1274662"/>
    <lineage>
        <taxon>Eukaryota</taxon>
        <taxon>Viridiplantae</taxon>
        <taxon>Chlorophyta</taxon>
        <taxon>core chlorophytes</taxon>
        <taxon>Trebouxiophyceae</taxon>
        <taxon>Trebouxiophyceae incertae sedis</taxon>
        <taxon>Coccomyxaceae</taxon>
        <taxon>Coccomyxa</taxon>
    </lineage>
</organism>
<evidence type="ECO:0000256" key="5">
    <source>
        <dbReference type="ARBA" id="ARBA00022679"/>
    </source>
</evidence>
<keyword evidence="11" id="KW-0464">Manganese</keyword>
<sequence length="294" mass="33742">MPQPLRRKSLGFGAASRLTSNEYAQERRAAVRNTWGKGWTADKEVIFSFYLHEDERSDSEILLVHEERREHDDIVVIRNDDVGVALSTGQAGVTQRVYLMMQHAQANYDMKFFMKADDDTYINIPVMLNALRESVKDRFVYIGYRVRKTSRWDIAEEIRLAQAWLDDLGDQGEWAPNMSAAYMQGGAYILSKEAVEAIVAVNHATGLRYLIDEDHTVGTWVSPMHLKYLTGEDIDVVFHPWGRNWDYLEEAKSYCVGTATQLPVGWVHHLKTTKDMMDIHHLRETCEGMEPASI</sequence>
<evidence type="ECO:0000256" key="2">
    <source>
        <dbReference type="ARBA" id="ARBA00004922"/>
    </source>
</evidence>
<comment type="similarity">
    <text evidence="3 11">Belongs to the glycosyltransferase 31 family.</text>
</comment>
<evidence type="ECO:0000256" key="10">
    <source>
        <dbReference type="ARBA" id="ARBA00023136"/>
    </source>
</evidence>
<evidence type="ECO:0000256" key="4">
    <source>
        <dbReference type="ARBA" id="ARBA00022676"/>
    </source>
</evidence>
<dbReference type="EMBL" id="CAXHTA020000006">
    <property type="protein sequence ID" value="CAL5222175.1"/>
    <property type="molecule type" value="Genomic_DNA"/>
</dbReference>
<protein>
    <recommendedName>
        <fullName evidence="11">Hexosyltransferase</fullName>
        <ecNumber evidence="11">2.4.1.-</ecNumber>
    </recommendedName>
</protein>
<evidence type="ECO:0000256" key="8">
    <source>
        <dbReference type="ARBA" id="ARBA00022989"/>
    </source>
</evidence>
<evidence type="ECO:0000313" key="13">
    <source>
        <dbReference type="Proteomes" id="UP001497392"/>
    </source>
</evidence>
<comment type="cofactor">
    <cofactor evidence="11">
        <name>Mn(2+)</name>
        <dbReference type="ChEBI" id="CHEBI:29035"/>
    </cofactor>
</comment>
<keyword evidence="8" id="KW-1133">Transmembrane helix</keyword>
<name>A0ABP1FQF3_9CHLO</name>
<keyword evidence="10" id="KW-0472">Membrane</keyword>
<evidence type="ECO:0000256" key="7">
    <source>
        <dbReference type="ARBA" id="ARBA00022968"/>
    </source>
</evidence>
<evidence type="ECO:0000313" key="12">
    <source>
        <dbReference type="EMBL" id="CAL5222175.1"/>
    </source>
</evidence>
<dbReference type="Proteomes" id="UP001497392">
    <property type="component" value="Unassembled WGS sequence"/>
</dbReference>
<keyword evidence="5" id="KW-0808">Transferase</keyword>
<evidence type="ECO:0000256" key="1">
    <source>
        <dbReference type="ARBA" id="ARBA00004323"/>
    </source>
</evidence>
<keyword evidence="9 11" id="KW-0333">Golgi apparatus</keyword>